<evidence type="ECO:0000259" key="4">
    <source>
        <dbReference type="PROSITE" id="PS50013"/>
    </source>
</evidence>
<dbReference type="PANTHER" id="PTHR22812">
    <property type="entry name" value="CHROMOBOX PROTEIN"/>
    <property type="match status" value="1"/>
</dbReference>
<dbReference type="SMART" id="SM00300">
    <property type="entry name" value="ChSh"/>
    <property type="match status" value="1"/>
</dbReference>
<feature type="region of interest" description="Disordered" evidence="3">
    <location>
        <begin position="62"/>
        <end position="110"/>
    </location>
</feature>
<dbReference type="GO" id="GO:0005634">
    <property type="term" value="C:nucleus"/>
    <property type="evidence" value="ECO:0007669"/>
    <property type="project" value="UniProtKB-SubCell"/>
</dbReference>
<evidence type="ECO:0000313" key="5">
    <source>
        <dbReference type="Proteomes" id="UP000887566"/>
    </source>
</evidence>
<dbReference type="CDD" id="cd00034">
    <property type="entry name" value="CSD"/>
    <property type="match status" value="1"/>
</dbReference>
<reference evidence="6" key="1">
    <citation type="submission" date="2022-11" db="UniProtKB">
        <authorList>
            <consortium name="WormBaseParasite"/>
        </authorList>
    </citation>
    <scope>IDENTIFICATION</scope>
</reference>
<evidence type="ECO:0000256" key="2">
    <source>
        <dbReference type="ARBA" id="ARBA00023242"/>
    </source>
</evidence>
<dbReference type="InterPro" id="IPR023779">
    <property type="entry name" value="Chromodomain_CS"/>
</dbReference>
<dbReference type="InterPro" id="IPR051219">
    <property type="entry name" value="Heterochromatin_chromo-domain"/>
</dbReference>
<sequence>MTGKSKEGTNDGYIVEKIVDKKAGRNGDVLYLLKWKGYTSDDNTWEPAKNLNCPKLIEEFEKSRQNSTPSTIVRSSANGHTSANSNPTKKRARRSNSTTSTTPLSITMERVSSPPVPVKKIVVFPEKIVGASDDTDGKLRFLVKWKGKKEHEWLSNAEVREKFPQMLIDFYESRIQFA</sequence>
<dbReference type="InterPro" id="IPR016197">
    <property type="entry name" value="Chromo-like_dom_sf"/>
</dbReference>
<dbReference type="InterPro" id="IPR000953">
    <property type="entry name" value="Chromo/chromo_shadow_dom"/>
</dbReference>
<dbReference type="Gene3D" id="2.40.50.40">
    <property type="match status" value="2"/>
</dbReference>
<evidence type="ECO:0000256" key="1">
    <source>
        <dbReference type="ARBA" id="ARBA00004123"/>
    </source>
</evidence>
<dbReference type="PRINTS" id="PR00504">
    <property type="entry name" value="CHROMODOMAIN"/>
</dbReference>
<dbReference type="InterPro" id="IPR008251">
    <property type="entry name" value="Chromo_shadow_dom"/>
</dbReference>
<organism evidence="5 6">
    <name type="scientific">Plectus sambesii</name>
    <dbReference type="NCBI Taxonomy" id="2011161"/>
    <lineage>
        <taxon>Eukaryota</taxon>
        <taxon>Metazoa</taxon>
        <taxon>Ecdysozoa</taxon>
        <taxon>Nematoda</taxon>
        <taxon>Chromadorea</taxon>
        <taxon>Plectida</taxon>
        <taxon>Plectina</taxon>
        <taxon>Plectoidea</taxon>
        <taxon>Plectidae</taxon>
        <taxon>Plectus</taxon>
    </lineage>
</organism>
<dbReference type="AlphaFoldDB" id="A0A914V778"/>
<dbReference type="PROSITE" id="PS50013">
    <property type="entry name" value="CHROMO_2"/>
    <property type="match status" value="2"/>
</dbReference>
<feature type="compositionally biased region" description="Low complexity" evidence="3">
    <location>
        <begin position="95"/>
        <end position="110"/>
    </location>
</feature>
<dbReference type="GO" id="GO:0000792">
    <property type="term" value="C:heterochromatin"/>
    <property type="evidence" value="ECO:0007669"/>
    <property type="project" value="UniProtKB-ARBA"/>
</dbReference>
<dbReference type="PROSITE" id="PS00598">
    <property type="entry name" value="CHROMO_1"/>
    <property type="match status" value="1"/>
</dbReference>
<evidence type="ECO:0000256" key="3">
    <source>
        <dbReference type="SAM" id="MobiDB-lite"/>
    </source>
</evidence>
<dbReference type="Proteomes" id="UP000887566">
    <property type="component" value="Unplaced"/>
</dbReference>
<dbReference type="SMART" id="SM00298">
    <property type="entry name" value="CHROMO"/>
    <property type="match status" value="2"/>
</dbReference>
<evidence type="ECO:0000313" key="6">
    <source>
        <dbReference type="WBParaSite" id="PSAMB.scaffold1622size29311.g14147.t1"/>
    </source>
</evidence>
<name>A0A914V778_9BILA</name>
<feature type="compositionally biased region" description="Polar residues" evidence="3">
    <location>
        <begin position="65"/>
        <end position="87"/>
    </location>
</feature>
<feature type="domain" description="Chromo" evidence="4">
    <location>
        <begin position="123"/>
        <end position="178"/>
    </location>
</feature>
<accession>A0A914V778</accession>
<proteinExistence type="predicted"/>
<dbReference type="WBParaSite" id="PSAMB.scaffold1622size29311.g14147.t1">
    <property type="protein sequence ID" value="PSAMB.scaffold1622size29311.g14147.t1"/>
    <property type="gene ID" value="PSAMB.scaffold1622size29311.g14147"/>
</dbReference>
<dbReference type="InterPro" id="IPR023780">
    <property type="entry name" value="Chromo_domain"/>
</dbReference>
<dbReference type="SUPFAM" id="SSF54160">
    <property type="entry name" value="Chromo domain-like"/>
    <property type="match status" value="2"/>
</dbReference>
<keyword evidence="5" id="KW-1185">Reference proteome</keyword>
<keyword evidence="2" id="KW-0539">Nucleus</keyword>
<feature type="domain" description="Chromo" evidence="4">
    <location>
        <begin position="13"/>
        <end position="72"/>
    </location>
</feature>
<dbReference type="InterPro" id="IPR017984">
    <property type="entry name" value="Chromo_dom_subgr"/>
</dbReference>
<dbReference type="Pfam" id="PF00385">
    <property type="entry name" value="Chromo"/>
    <property type="match status" value="1"/>
</dbReference>
<comment type="subcellular location">
    <subcellularLocation>
        <location evidence="1">Nucleus</location>
    </subcellularLocation>
</comment>
<dbReference type="Pfam" id="PF01393">
    <property type="entry name" value="Chromo_shadow"/>
    <property type="match status" value="1"/>
</dbReference>
<protein>
    <submittedName>
        <fullName evidence="6">Chromo domain-containing protein</fullName>
    </submittedName>
</protein>